<feature type="compositionally biased region" description="Basic residues" evidence="1">
    <location>
        <begin position="783"/>
        <end position="796"/>
    </location>
</feature>
<protein>
    <recommendedName>
        <fullName evidence="3">Glutaminyl-tRNA synthetase class Ib non-specific RNA-binding domain-containing protein</fullName>
    </recommendedName>
</protein>
<organism evidence="4 5">
    <name type="scientific">Aquatica leii</name>
    <dbReference type="NCBI Taxonomy" id="1421715"/>
    <lineage>
        <taxon>Eukaryota</taxon>
        <taxon>Metazoa</taxon>
        <taxon>Ecdysozoa</taxon>
        <taxon>Arthropoda</taxon>
        <taxon>Hexapoda</taxon>
        <taxon>Insecta</taxon>
        <taxon>Pterygota</taxon>
        <taxon>Neoptera</taxon>
        <taxon>Endopterygota</taxon>
        <taxon>Coleoptera</taxon>
        <taxon>Polyphaga</taxon>
        <taxon>Elateriformia</taxon>
        <taxon>Elateroidea</taxon>
        <taxon>Lampyridae</taxon>
        <taxon>Luciolinae</taxon>
        <taxon>Aquatica</taxon>
    </lineage>
</organism>
<name>A0AAN7P5D5_9COLE</name>
<evidence type="ECO:0000256" key="1">
    <source>
        <dbReference type="SAM" id="MobiDB-lite"/>
    </source>
</evidence>
<dbReference type="GO" id="GO:0004812">
    <property type="term" value="F:aminoacyl-tRNA ligase activity"/>
    <property type="evidence" value="ECO:0007669"/>
    <property type="project" value="InterPro"/>
</dbReference>
<feature type="region of interest" description="Disordered" evidence="1">
    <location>
        <begin position="358"/>
        <end position="379"/>
    </location>
</feature>
<feature type="compositionally biased region" description="Basic residues" evidence="1">
    <location>
        <begin position="16"/>
        <end position="31"/>
    </location>
</feature>
<feature type="compositionally biased region" description="Basic residues" evidence="1">
    <location>
        <begin position="366"/>
        <end position="379"/>
    </location>
</feature>
<feature type="region of interest" description="Disordered" evidence="1">
    <location>
        <begin position="1"/>
        <end position="39"/>
    </location>
</feature>
<dbReference type="InterPro" id="IPR007639">
    <property type="entry name" value="Gln-tRNA-synth_Ib_RNA-bd_N"/>
</dbReference>
<dbReference type="GO" id="GO:0006418">
    <property type="term" value="P:tRNA aminoacylation for protein translation"/>
    <property type="evidence" value="ECO:0007669"/>
    <property type="project" value="InterPro"/>
</dbReference>
<feature type="compositionally biased region" description="Polar residues" evidence="1">
    <location>
        <begin position="1036"/>
        <end position="1054"/>
    </location>
</feature>
<keyword evidence="2" id="KW-0472">Membrane</keyword>
<feature type="transmembrane region" description="Helical" evidence="2">
    <location>
        <begin position="3151"/>
        <end position="3172"/>
    </location>
</feature>
<feature type="compositionally biased region" description="Polar residues" evidence="1">
    <location>
        <begin position="960"/>
        <end position="982"/>
    </location>
</feature>
<evidence type="ECO:0000256" key="2">
    <source>
        <dbReference type="SAM" id="Phobius"/>
    </source>
</evidence>
<feature type="compositionally biased region" description="Polar residues" evidence="1">
    <location>
        <begin position="1663"/>
        <end position="1684"/>
    </location>
</feature>
<keyword evidence="2" id="KW-0812">Transmembrane</keyword>
<evidence type="ECO:0000313" key="5">
    <source>
        <dbReference type="Proteomes" id="UP001353858"/>
    </source>
</evidence>
<gene>
    <name evidence="4" type="ORF">RN001_012073</name>
</gene>
<feature type="domain" description="Glutaminyl-tRNA synthetase class Ib non-specific RNA-binding" evidence="3">
    <location>
        <begin position="2965"/>
        <end position="3059"/>
    </location>
</feature>
<sequence>MTSRNDQKLQHSTTVHVHHNPTNSHKHHRHHDMSDGCQMQNCKSLDKPVQQAARKNEHGHDYKIDEDVPSDVQIRSISGLLHNERHNYKKAKLHDPKLLSDAVINMNQFCGNCHLPKLSESGENTKSIVDNVTLTKPKINSKSCNASFTSKYVQTSKTKLKQRRLKQVEEFKRHSSRSPISSKVVSKSKKEIYIITSNDTAFKFPSISQERLCRKNKCDKKTTFPIESNIEKIDDNSNTKPINEHKLRETEFSTGGPHTALEEVLKHSGVLSLIAKEKNKREDVSATKAKTKDVDYYLENTQNFATEISHQVFGKYKDMQSGTNHDEMESKKREYHKVISTKLKHRQKKNDVTLIDKAKSGEERSQKRHKKEHYHKHAKNSVSIENGCVESEEKIASSKDVSSLLPKQSLPNNFRKQRFGINQEPHLPNEDLEVCRKRILDNIEKAYSKHKHILPKEAVEALDRNIKQWRSMDIDIGNKSSDQISNVLDLEEVLKKNRKEKTCNNQHQSEKILTTEFECTLPSVLKKTFKPNNDLILLNAIVTGVNGLDCDKETVHVNKIPKFVRLEEMVCEPNTTVNKRVLSKLNVIHECPSGSQNHFINSMEDAVSKPVHAGLHQMTFDDDVRKEVSFSQLNVQPVISLYYANDQQFNYINNLLPSLLRDRRIIKSRKKRICIEKDLLNIFTSKETVRDENVSGVILNPVTKLAKSESVFNVKGVEPSKKKNLSTSPAHEPTANEVSSLKKLDVVVLPVLEISSRCKQSKFLNEEVFSPSIAKLLKNPRTQLRKKENHRTHKSSRSSGSSSDSTVQLISLLDSVKKHSDCKKHKQRSEVKKPYMTDGEAIAALKYLPLKPTEIGQPIKGDVYRKKKLQKLILSTVEIKSEIPTSLEKTKSNKSLNNRYGSKARILIPTQENEFLYQPSQDSKIRMPNNSHYSVETLLDDQALEDYVTKDKYDEKNSDRSQTILKRSNSSVGKKSNQSVYSSGDEKVPNKKRQKVHSSGVRSRMLCYSRSVEHRKKRARGSMDSIRDSSDERENNNLQRSNTKVYTSFDNSNEIMKKRSQSISGASMSSDLSLNSDSERQSDKCKLKAKNVSSNELKVEKECTNMSFDTVKTESTDTVKVSSEVLSALTKITEETISQDSLIGSDFSHCSKKEDPKLSLKANSKSDKYIVKENNVVQAPIVKNLKQNETLGPKNVYSSKHTKIPKPLELKSLATSKPKSNGLFDSKDYNLNLKKNNKCQYNRNGIVENVNNFPTTEKKESYTLLNLKEEELCLLTEKVKSIIMNEMQAMNNVTIQTLMQIIGKKNEETDKNALENIISKNIESALRGRLSSEHVDYKKQERKSNDLQCLKNENVGDFKSDSTKKLQLGDKSSDFIGSIKSSKSSKFNQKGGSSNTIKFLETDTVKNNENLSNTQKFQFVSDSTIDHISDKAQSINSPSLSCETNISSAAKPKAKRVSKLARRIPKSVLNKDLLNKNKPASAPTSFDKNQTNKLKRNVTNFFEKSVTSDTKTSLASTRIGSAKESFRTFVSTKDTKGTSKFEKRKQYGEFLRQKLKVVKNENDTVIESNHKPDVCKLVNCDNTINESIEEKSTSQEPPPDSYNTLSHSSTNENLSDMFAFMKINNNTNGASGLHQNEVCSPIETSNNFMTETTSTKPKEADSKSVTNPTTLNKQLPTTIHQTQSKESTNIYQTFTVMANHHHIEDIFRNKFKKSNGFLENLNRGSLCSTLSSLSLNRNGKNGYSTKSNTLSWKKSENMLHRFDKVKSVLSCNERPDVKNIFNRKNESGMTLFSNSTPESTSLTSNSSTDCSSAKLKKVSRVKINLSETCKQYNNTQPKYALYSPYISYRNITKTAEKDYSTFNSVKDTSDTNLHRCQHKFNIHSMLKTNQRFEKCSCRFVSKQNRKNVFALTSDIPNNSRNNNKENYIPIRLSRFVQRNERDRQGKYVVFKIDKKLQLEPRNSKPLKDTSRECFKIFMNNNVHKMQLDSDYPLRFSKYGYESKLFDNTHPFTNKRLVLESTNDENNSINNKKEKEFMHALNKEIDTSCSKKKFSTVITFPFNLKMTNSSTNLKMNNILSAEKDNGIDASLNKKSKKVFPKSKLEQLYDSVTNLYNDLCNTKSNNNLISECDTGYLTDFDQHYQNRNNRGKHERLRIPSELYSSNSRDPERGPSTSTNKAFDRPAEVIKIFNIESFDSINTSVKNIQTDQAKLYDHKLIQANLKRKHKRNTIPHELITRSTSYDLIKREEKIPILDVVQKSDLINMLQSNPEFYELITVIVKKILTNVGVLPTAASQDILRSIVEQSFHSITRDSTKDKEQQVSYSDSSISKKSEMAQTKFSVNDKLINEIRKKEMSKEIKDLQQQLVRENVSPNNNVSLLFENIVVELLQDVIKKVVDIQESFDTMNKNESRNMLKEAEKTISERKFITIDDRERLLLYKPLSTANLSNTSSQNSVSSQKGKLSMTQSLVNDLKAFENILKDLKCSIAKASSSERVIECNSLETSSWTVANNSSYKSNSTDDVLKKNSCKCLPCQSSEANQLLQIMSKLPLSTIITLYKKFTNSNEPEISFESLIQKLNNTDLLNNKIDKLTKSQNRIWKALRSLTGGENKNTNSEEDSKFLSLVTTQVAADVNAKKEKDINCDNSLLETKEKIEMQADCGNNNLKLSDSVNDTKRVENEKQSDHTIVKEISKKKLILTEDDKSGISNEEPSGSNQVRKYETNKRLKKAVENENKRLAFDKIKQNLTDKELFDKLLESYENEEKIVYRLSNDEEFLKSQLQMVKTKESIEGLLKQPDLPFAESIDEIVEELEDITEDTNYKKPNRSSININTSKKSSSKFFTLKSKVSRLFKSSTNEIKEVESTKKYPSQNRTIEEVETRREGKLKFNKEKKMEKYTKDESSLSSNDSNSVKPQEIGKYFMRGFRGDQMLLNGGFSGKPMEQKQHKDDSSIESIIEFSERDTPLEYLLALGYSIEEASNAIKDEDVENRLLAAITEARIWVNQVNTVQGTLLYLIAYKAKPKIMRYYLQLVEAIVNNRINNAVKLDSFLKVLEKVEDGDISMLYILGSDKFEEEENEEYLLKKQLRKVFIDVYRVAQNEVESRNEVLTKNQINLLKILAAKYRAGLQSHLEIVALYIGKGLLRSQAQLEGVIKYFIITGLYAFFVLAAMIYFSRLDTSEINLAKFEKYCGIKSKT</sequence>
<dbReference type="EMBL" id="JARPUR010000005">
    <property type="protein sequence ID" value="KAK4875651.1"/>
    <property type="molecule type" value="Genomic_DNA"/>
</dbReference>
<accession>A0AAN7P5D5</accession>
<feature type="region of interest" description="Disordered" evidence="1">
    <location>
        <begin position="2145"/>
        <end position="2178"/>
    </location>
</feature>
<feature type="region of interest" description="Disordered" evidence="1">
    <location>
        <begin position="2890"/>
        <end position="2910"/>
    </location>
</feature>
<feature type="compositionally biased region" description="Basic and acidic residues" evidence="1">
    <location>
        <begin position="1077"/>
        <end position="1086"/>
    </location>
</feature>
<dbReference type="GO" id="GO:0005524">
    <property type="term" value="F:ATP binding"/>
    <property type="evidence" value="ECO:0007669"/>
    <property type="project" value="InterPro"/>
</dbReference>
<evidence type="ECO:0000259" key="3">
    <source>
        <dbReference type="Pfam" id="PF04558"/>
    </source>
</evidence>
<comment type="caution">
    <text evidence="4">The sequence shown here is derived from an EMBL/GenBank/DDBJ whole genome shotgun (WGS) entry which is preliminary data.</text>
</comment>
<keyword evidence="5" id="KW-1185">Reference proteome</keyword>
<feature type="region of interest" description="Disordered" evidence="1">
    <location>
        <begin position="1588"/>
        <end position="1609"/>
    </location>
</feature>
<dbReference type="Gene3D" id="1.10.8.1290">
    <property type="entry name" value="Glutaminyl-tRNA synthetase, non-specific RNA binding region part 1, domain 1"/>
    <property type="match status" value="2"/>
</dbReference>
<keyword evidence="2" id="KW-1133">Transmembrane helix</keyword>
<feature type="region of interest" description="Disordered" evidence="1">
    <location>
        <begin position="951"/>
        <end position="1086"/>
    </location>
</feature>
<feature type="compositionally biased region" description="Low complexity" evidence="1">
    <location>
        <begin position="1062"/>
        <end position="1076"/>
    </location>
</feature>
<proteinExistence type="predicted"/>
<reference evidence="5" key="1">
    <citation type="submission" date="2023-01" db="EMBL/GenBank/DDBJ databases">
        <title>Key to firefly adult light organ development and bioluminescence: homeobox transcription factors regulate luciferase expression and transportation to peroxisome.</title>
        <authorList>
            <person name="Fu X."/>
        </authorList>
    </citation>
    <scope>NUCLEOTIDE SEQUENCE [LARGE SCALE GENOMIC DNA]</scope>
</reference>
<evidence type="ECO:0000313" key="4">
    <source>
        <dbReference type="EMBL" id="KAK4875651.1"/>
    </source>
</evidence>
<dbReference type="GO" id="GO:0005737">
    <property type="term" value="C:cytoplasm"/>
    <property type="evidence" value="ECO:0007669"/>
    <property type="project" value="InterPro"/>
</dbReference>
<feature type="region of interest" description="Disordered" evidence="1">
    <location>
        <begin position="779"/>
        <end position="806"/>
    </location>
</feature>
<dbReference type="Proteomes" id="UP001353858">
    <property type="component" value="Unassembled WGS sequence"/>
</dbReference>
<dbReference type="Pfam" id="PF04558">
    <property type="entry name" value="tRNA_synt_1c_R1"/>
    <property type="match status" value="1"/>
</dbReference>
<feature type="compositionally biased region" description="Basic and acidic residues" evidence="1">
    <location>
        <begin position="2890"/>
        <end position="2901"/>
    </location>
</feature>
<feature type="region of interest" description="Disordered" evidence="1">
    <location>
        <begin position="1647"/>
        <end position="1684"/>
    </location>
</feature>
<dbReference type="InterPro" id="IPR042558">
    <property type="entry name" value="Gln-tRNA-synth_Ib_RNA-bd_N_1"/>
</dbReference>
<feature type="compositionally biased region" description="Basic and acidic residues" evidence="1">
    <location>
        <begin position="1025"/>
        <end position="1035"/>
    </location>
</feature>